<dbReference type="Proteomes" id="UP000243255">
    <property type="component" value="Unassembled WGS sequence"/>
</dbReference>
<protein>
    <submittedName>
        <fullName evidence="1">Uncharacterized protein</fullName>
    </submittedName>
</protein>
<sequence length="69" mass="7836">MTATILFCNSILFQANVETTKDLTEQSVVTEEPESSEKIFTSELLRKEVVTALNSEENRIEGSVWEKKI</sequence>
<evidence type="ECO:0000313" key="2">
    <source>
        <dbReference type="Proteomes" id="UP000243255"/>
    </source>
</evidence>
<reference evidence="2" key="1">
    <citation type="submission" date="2016-11" db="EMBL/GenBank/DDBJ databases">
        <authorList>
            <person name="Varghese N."/>
            <person name="Submissions S."/>
        </authorList>
    </citation>
    <scope>NUCLEOTIDE SEQUENCE [LARGE SCALE GENOMIC DNA]</scope>
    <source>
        <strain evidence="2">DSM 2635</strain>
    </source>
</reference>
<dbReference type="EMBL" id="FQWX01000005">
    <property type="protein sequence ID" value="SHG65885.1"/>
    <property type="molecule type" value="Genomic_DNA"/>
</dbReference>
<evidence type="ECO:0000313" key="1">
    <source>
        <dbReference type="EMBL" id="SHG65885.1"/>
    </source>
</evidence>
<dbReference type="RefSeq" id="WP_073124298.1">
    <property type="nucleotide sequence ID" value="NZ_FQWX01000005.1"/>
</dbReference>
<proteinExistence type="predicted"/>
<dbReference type="AlphaFoldDB" id="A0A1M5LLJ7"/>
<gene>
    <name evidence="1" type="ORF">SAMN04488530_1056</name>
</gene>
<name>A0A1M5LLJ7_9FIRM</name>
<organism evidence="1 2">
    <name type="scientific">Asaccharospora irregularis DSM 2635</name>
    <dbReference type="NCBI Taxonomy" id="1121321"/>
    <lineage>
        <taxon>Bacteria</taxon>
        <taxon>Bacillati</taxon>
        <taxon>Bacillota</taxon>
        <taxon>Clostridia</taxon>
        <taxon>Peptostreptococcales</taxon>
        <taxon>Peptostreptococcaceae</taxon>
        <taxon>Asaccharospora</taxon>
    </lineage>
</organism>
<keyword evidence="2" id="KW-1185">Reference proteome</keyword>
<accession>A0A1M5LLJ7</accession>